<evidence type="ECO:0000313" key="1">
    <source>
        <dbReference type="EMBL" id="RUL45646.1"/>
    </source>
</evidence>
<dbReference type="EMBL" id="RYYR01000052">
    <property type="protein sequence ID" value="RUL45646.1"/>
    <property type="molecule type" value="Genomic_DNA"/>
</dbReference>
<accession>A0A3S0R3W7</accession>
<name>A0A3S0R3W7_9BACI</name>
<protein>
    <submittedName>
        <fullName evidence="1">DUF4259 domain-containing protein</fullName>
    </submittedName>
</protein>
<dbReference type="AlphaFoldDB" id="A0A3S0R3W7"/>
<dbReference type="InterPro" id="IPR025355">
    <property type="entry name" value="DUF4259"/>
</dbReference>
<proteinExistence type="predicted"/>
<organism evidence="1 2">
    <name type="scientific">Lysinibacillus antri</name>
    <dbReference type="NCBI Taxonomy" id="2498145"/>
    <lineage>
        <taxon>Bacteria</taxon>
        <taxon>Bacillati</taxon>
        <taxon>Bacillota</taxon>
        <taxon>Bacilli</taxon>
        <taxon>Bacillales</taxon>
        <taxon>Bacillaceae</taxon>
        <taxon>Lysinibacillus</taxon>
    </lineage>
</organism>
<comment type="caution">
    <text evidence="1">The sequence shown here is derived from an EMBL/GenBank/DDBJ whole genome shotgun (WGS) entry which is preliminary data.</text>
</comment>
<gene>
    <name evidence="1" type="ORF">EK386_19455</name>
</gene>
<dbReference type="Proteomes" id="UP000287910">
    <property type="component" value="Unassembled WGS sequence"/>
</dbReference>
<dbReference type="Pfam" id="PF14078">
    <property type="entry name" value="DUF4259"/>
    <property type="match status" value="1"/>
</dbReference>
<keyword evidence="2" id="KW-1185">Reference proteome</keyword>
<dbReference type="RefSeq" id="WP_126660839.1">
    <property type="nucleotide sequence ID" value="NZ_RYYR01000052.1"/>
</dbReference>
<reference evidence="1 2" key="1">
    <citation type="submission" date="2018-12" db="EMBL/GenBank/DDBJ databases">
        <title>Lysinibacillus antri sp. nov., isolated from a cave soil.</title>
        <authorList>
            <person name="Narsing Rao M.P."/>
            <person name="Zhang H."/>
            <person name="Dong Z.-Y."/>
            <person name="Niu X.-K."/>
            <person name="Zhang K."/>
            <person name="Fang B.-Z."/>
            <person name="Kang Y.-Q."/>
            <person name="Xiao M."/>
            <person name="Li W.-J."/>
        </authorList>
    </citation>
    <scope>NUCLEOTIDE SEQUENCE [LARGE SCALE GENOMIC DNA]</scope>
    <source>
        <strain evidence="1 2">SYSU K30002</strain>
    </source>
</reference>
<evidence type="ECO:0000313" key="2">
    <source>
        <dbReference type="Proteomes" id="UP000287910"/>
    </source>
</evidence>
<sequence length="145" mass="16777">MGAWDIGHFDNDSALDWMHDFLESENQLDLLMNTLNIAKGKRGFFNKLFRKNFELDEPEATAILAAGEIICIILGKPPEYLPEDLENWVENNQLTLDKNIVNDALNAVRTVREHSELRLLWEEAGELNKWLEEVKNLELRLVIDS</sequence>